<evidence type="ECO:0000256" key="1">
    <source>
        <dbReference type="SAM" id="SignalP"/>
    </source>
</evidence>
<proteinExistence type="predicted"/>
<evidence type="ECO:0000313" key="2">
    <source>
        <dbReference type="EMBL" id="TGD81629.1"/>
    </source>
</evidence>
<comment type="caution">
    <text evidence="2">The sequence shown here is derived from an EMBL/GenBank/DDBJ whole genome shotgun (WGS) entry which is preliminary data.</text>
</comment>
<keyword evidence="1" id="KW-0732">Signal</keyword>
<accession>A0A4Z0MQD8</accession>
<dbReference type="AlphaFoldDB" id="A0A4Z0MQD8"/>
<dbReference type="Proteomes" id="UP000298284">
    <property type="component" value="Unassembled WGS sequence"/>
</dbReference>
<sequence>MKYILVLLGWCLPLVLRAAQPLEPLQIAEHFVAKTGWSEMKSYLSGEAAGQARRESLGQQIPATLERRCQLLQQGLATAVVTVELHDSVSRNDIYLHFRRDSTAAAAPWKLAAVRSLSMTQLGPPMLKLLSEMPPAEVATYNQKHPDADHAFMLGNIQLWIGADANINQHFARNQEAFQRAAQFIQERHFFTSAPDSAVLEEKAANANEELQALLHPLYITRVSRRYLGCASCLEFVIGGVTDNTVGLFYQPDAQQVPTMSPDRIIVIKPLGNGWYLFKTT</sequence>
<feature type="chain" id="PRO_5021457711" evidence="1">
    <location>
        <begin position="19"/>
        <end position="281"/>
    </location>
</feature>
<gene>
    <name evidence="2" type="ORF">EU557_08785</name>
</gene>
<protein>
    <submittedName>
        <fullName evidence="2">Uncharacterized protein</fullName>
    </submittedName>
</protein>
<dbReference type="RefSeq" id="WP_135530010.1">
    <property type="nucleotide sequence ID" value="NZ_SRKZ01000002.1"/>
</dbReference>
<feature type="signal peptide" evidence="1">
    <location>
        <begin position="1"/>
        <end position="18"/>
    </location>
</feature>
<organism evidence="2 3">
    <name type="scientific">Hymenobacter wooponensis</name>
    <dbReference type="NCBI Taxonomy" id="1525360"/>
    <lineage>
        <taxon>Bacteria</taxon>
        <taxon>Pseudomonadati</taxon>
        <taxon>Bacteroidota</taxon>
        <taxon>Cytophagia</taxon>
        <taxon>Cytophagales</taxon>
        <taxon>Hymenobacteraceae</taxon>
        <taxon>Hymenobacter</taxon>
    </lineage>
</organism>
<keyword evidence="3" id="KW-1185">Reference proteome</keyword>
<reference evidence="2 3" key="1">
    <citation type="submission" date="2019-04" db="EMBL/GenBank/DDBJ databases">
        <authorList>
            <person name="Feng G."/>
            <person name="Zhang J."/>
            <person name="Zhu H."/>
        </authorList>
    </citation>
    <scope>NUCLEOTIDE SEQUENCE [LARGE SCALE GENOMIC DNA]</scope>
    <source>
        <strain evidence="2 3">JCM 19491</strain>
    </source>
</reference>
<name>A0A4Z0MQD8_9BACT</name>
<dbReference type="OrthoDB" id="637051at2"/>
<evidence type="ECO:0000313" key="3">
    <source>
        <dbReference type="Proteomes" id="UP000298284"/>
    </source>
</evidence>
<dbReference type="EMBL" id="SRKZ01000002">
    <property type="protein sequence ID" value="TGD81629.1"/>
    <property type="molecule type" value="Genomic_DNA"/>
</dbReference>